<keyword evidence="1 2" id="KW-0129">CBS domain</keyword>
<dbReference type="Proteomes" id="UP001153069">
    <property type="component" value="Unassembled WGS sequence"/>
</dbReference>
<dbReference type="CDD" id="cd02205">
    <property type="entry name" value="CBS_pair_SF"/>
    <property type="match status" value="1"/>
</dbReference>
<evidence type="ECO:0000259" key="3">
    <source>
        <dbReference type="PROSITE" id="PS51371"/>
    </source>
</evidence>
<dbReference type="PANTHER" id="PTHR43080:SF29">
    <property type="entry name" value="OS02G0818000 PROTEIN"/>
    <property type="match status" value="1"/>
</dbReference>
<accession>A0A9N8DFL4</accession>
<comment type="caution">
    <text evidence="4">The sequence shown here is derived from an EMBL/GenBank/DDBJ whole genome shotgun (WGS) entry which is preliminary data.</text>
</comment>
<dbReference type="EMBL" id="CAICTM010000119">
    <property type="protein sequence ID" value="CAB9501862.1"/>
    <property type="molecule type" value="Genomic_DNA"/>
</dbReference>
<name>A0A9N8DFL4_9STRA</name>
<sequence>MVNISAFMKPKDQVVSCMPDHSLRTALDLMVTRKVGSVMVLNKEKNLRPLGIITKTDMLEAYHKGMGLDDHTVEEIMHTTLTAVVDTMGRDAAAKILEKNQKHHAIVIDKEGTFVGVISSMDIANEVARDARAWPWIRPDEGKFTAAVDTPASPRGPIEQEGQQKKRSSFIQYIDNLEYLDM</sequence>
<gene>
    <name evidence="4" type="ORF">SEMRO_120_G058560.1</name>
</gene>
<evidence type="ECO:0000256" key="1">
    <source>
        <dbReference type="ARBA" id="ARBA00023122"/>
    </source>
</evidence>
<dbReference type="PROSITE" id="PS51371">
    <property type="entry name" value="CBS"/>
    <property type="match status" value="2"/>
</dbReference>
<feature type="domain" description="CBS" evidence="3">
    <location>
        <begin position="8"/>
        <end position="68"/>
    </location>
</feature>
<dbReference type="InterPro" id="IPR051257">
    <property type="entry name" value="Diverse_CBS-Domain"/>
</dbReference>
<feature type="domain" description="CBS" evidence="3">
    <location>
        <begin position="77"/>
        <end position="133"/>
    </location>
</feature>
<evidence type="ECO:0000313" key="4">
    <source>
        <dbReference type="EMBL" id="CAB9501862.1"/>
    </source>
</evidence>
<dbReference type="SMART" id="SM00116">
    <property type="entry name" value="CBS"/>
    <property type="match status" value="2"/>
</dbReference>
<organism evidence="4 5">
    <name type="scientific">Seminavis robusta</name>
    <dbReference type="NCBI Taxonomy" id="568900"/>
    <lineage>
        <taxon>Eukaryota</taxon>
        <taxon>Sar</taxon>
        <taxon>Stramenopiles</taxon>
        <taxon>Ochrophyta</taxon>
        <taxon>Bacillariophyta</taxon>
        <taxon>Bacillariophyceae</taxon>
        <taxon>Bacillariophycidae</taxon>
        <taxon>Naviculales</taxon>
        <taxon>Naviculaceae</taxon>
        <taxon>Seminavis</taxon>
    </lineage>
</organism>
<dbReference type="InterPro" id="IPR046342">
    <property type="entry name" value="CBS_dom_sf"/>
</dbReference>
<dbReference type="SUPFAM" id="SSF54631">
    <property type="entry name" value="CBS-domain pair"/>
    <property type="match status" value="1"/>
</dbReference>
<keyword evidence="5" id="KW-1185">Reference proteome</keyword>
<dbReference type="OrthoDB" id="418595at2759"/>
<reference evidence="4" key="1">
    <citation type="submission" date="2020-06" db="EMBL/GenBank/DDBJ databases">
        <authorList>
            <consortium name="Plant Systems Biology data submission"/>
        </authorList>
    </citation>
    <scope>NUCLEOTIDE SEQUENCE</scope>
    <source>
        <strain evidence="4">D6</strain>
    </source>
</reference>
<dbReference type="AlphaFoldDB" id="A0A9N8DFL4"/>
<dbReference type="PANTHER" id="PTHR43080">
    <property type="entry name" value="CBS DOMAIN-CONTAINING PROTEIN CBSX3, MITOCHONDRIAL"/>
    <property type="match status" value="1"/>
</dbReference>
<evidence type="ECO:0000256" key="2">
    <source>
        <dbReference type="PROSITE-ProRule" id="PRU00703"/>
    </source>
</evidence>
<proteinExistence type="predicted"/>
<dbReference type="Gene3D" id="3.10.580.10">
    <property type="entry name" value="CBS-domain"/>
    <property type="match status" value="1"/>
</dbReference>
<dbReference type="Pfam" id="PF00571">
    <property type="entry name" value="CBS"/>
    <property type="match status" value="2"/>
</dbReference>
<protein>
    <submittedName>
        <fullName evidence="4">CBS</fullName>
    </submittedName>
</protein>
<dbReference type="InterPro" id="IPR000644">
    <property type="entry name" value="CBS_dom"/>
</dbReference>
<evidence type="ECO:0000313" key="5">
    <source>
        <dbReference type="Proteomes" id="UP001153069"/>
    </source>
</evidence>